<dbReference type="InterPro" id="IPR006083">
    <property type="entry name" value="PRK/URK"/>
</dbReference>
<name>X6NVP7_RETFI</name>
<evidence type="ECO:0000313" key="3">
    <source>
        <dbReference type="Proteomes" id="UP000023152"/>
    </source>
</evidence>
<dbReference type="SUPFAM" id="SSF52540">
    <property type="entry name" value="P-loop containing nucleoside triphosphate hydrolases"/>
    <property type="match status" value="1"/>
</dbReference>
<feature type="domain" description="Phosphoribulokinase/uridine kinase" evidence="1">
    <location>
        <begin position="90"/>
        <end position="137"/>
    </location>
</feature>
<keyword evidence="3" id="KW-1185">Reference proteome</keyword>
<dbReference type="GO" id="GO:0016301">
    <property type="term" value="F:kinase activity"/>
    <property type="evidence" value="ECO:0007669"/>
    <property type="project" value="InterPro"/>
</dbReference>
<dbReference type="OMA" id="QNDANTS"/>
<dbReference type="OrthoDB" id="10041966at2759"/>
<dbReference type="Proteomes" id="UP000023152">
    <property type="component" value="Unassembled WGS sequence"/>
</dbReference>
<dbReference type="PANTHER" id="PTHR10285">
    <property type="entry name" value="URIDINE KINASE"/>
    <property type="match status" value="1"/>
</dbReference>
<evidence type="ECO:0000259" key="1">
    <source>
        <dbReference type="Pfam" id="PF00485"/>
    </source>
</evidence>
<proteinExistence type="predicted"/>
<evidence type="ECO:0000313" key="2">
    <source>
        <dbReference type="EMBL" id="ETO29874.1"/>
    </source>
</evidence>
<gene>
    <name evidence="2" type="ORF">RFI_07247</name>
</gene>
<protein>
    <recommendedName>
        <fullName evidence="1">Phosphoribulokinase/uridine kinase domain-containing protein</fullName>
    </recommendedName>
</protein>
<accession>X6NVP7</accession>
<dbReference type="Pfam" id="PF00485">
    <property type="entry name" value="PRK"/>
    <property type="match status" value="1"/>
</dbReference>
<dbReference type="AlphaFoldDB" id="X6NVP7"/>
<reference evidence="2 3" key="1">
    <citation type="journal article" date="2013" name="Curr. Biol.">
        <title>The Genome of the Foraminiferan Reticulomyxa filosa.</title>
        <authorList>
            <person name="Glockner G."/>
            <person name="Hulsmann N."/>
            <person name="Schleicher M."/>
            <person name="Noegel A.A."/>
            <person name="Eichinger L."/>
            <person name="Gallinger C."/>
            <person name="Pawlowski J."/>
            <person name="Sierra R."/>
            <person name="Euteneuer U."/>
            <person name="Pillet L."/>
            <person name="Moustafa A."/>
            <person name="Platzer M."/>
            <person name="Groth M."/>
            <person name="Szafranski K."/>
            <person name="Schliwa M."/>
        </authorList>
    </citation>
    <scope>NUCLEOTIDE SEQUENCE [LARGE SCALE GENOMIC DNA]</scope>
</reference>
<dbReference type="EMBL" id="ASPP01005794">
    <property type="protein sequence ID" value="ETO29874.1"/>
    <property type="molecule type" value="Genomic_DNA"/>
</dbReference>
<dbReference type="Gene3D" id="3.40.50.300">
    <property type="entry name" value="P-loop containing nucleotide triphosphate hydrolases"/>
    <property type="match status" value="1"/>
</dbReference>
<comment type="caution">
    <text evidence="2">The sequence shown here is derived from an EMBL/GenBank/DDBJ whole genome shotgun (WGS) entry which is preliminary data.</text>
</comment>
<sequence>MSKSDSKENVDISSSKSTVIVIGISGATRSGKGTLARNLVTYIGEEHCLCICQDKFFDVEKIYAKLDGNWEIPEALKPEEFLKQISKMIDSQKAKKSGKKYVIIEGFLAFTDSRICNLLDVMFWLDINKEVCYQRRMTTKRVPHDYFEQYLWPGHLQYKSNVFENAQLKQRIVHIDGTLHASKILDMALDTLQLRTPTENGCTCVTT</sequence>
<dbReference type="GO" id="GO:0005524">
    <property type="term" value="F:ATP binding"/>
    <property type="evidence" value="ECO:0007669"/>
    <property type="project" value="InterPro"/>
</dbReference>
<organism evidence="2 3">
    <name type="scientific">Reticulomyxa filosa</name>
    <dbReference type="NCBI Taxonomy" id="46433"/>
    <lineage>
        <taxon>Eukaryota</taxon>
        <taxon>Sar</taxon>
        <taxon>Rhizaria</taxon>
        <taxon>Retaria</taxon>
        <taxon>Foraminifera</taxon>
        <taxon>Monothalamids</taxon>
        <taxon>Reticulomyxidae</taxon>
        <taxon>Reticulomyxa</taxon>
    </lineage>
</organism>
<dbReference type="InterPro" id="IPR027417">
    <property type="entry name" value="P-loop_NTPase"/>
</dbReference>